<evidence type="ECO:0000313" key="2">
    <source>
        <dbReference type="EMBL" id="ASB41790.1"/>
    </source>
</evidence>
<feature type="signal peptide" evidence="1">
    <location>
        <begin position="1"/>
        <end position="21"/>
    </location>
</feature>
<reference evidence="4" key="2">
    <citation type="submission" date="2017-05" db="EMBL/GenBank/DDBJ databases">
        <title>Improved OligoMM genomes.</title>
        <authorList>
            <person name="Garzetti D."/>
        </authorList>
    </citation>
    <scope>NUCLEOTIDE SEQUENCE [LARGE SCALE GENOMIC DNA]</scope>
    <source>
        <strain evidence="4">KB18</strain>
    </source>
</reference>
<name>A0A1Z2XTM9_9FIRM</name>
<dbReference type="EMBL" id="CP021422">
    <property type="protein sequence ID" value="ASB41790.1"/>
    <property type="molecule type" value="Genomic_DNA"/>
</dbReference>
<dbReference type="Proteomes" id="UP000196710">
    <property type="component" value="Chromosome"/>
</dbReference>
<dbReference type="EMBL" id="CP065321">
    <property type="protein sequence ID" value="QQR31058.1"/>
    <property type="molecule type" value="Genomic_DNA"/>
</dbReference>
<evidence type="ECO:0000313" key="4">
    <source>
        <dbReference type="Proteomes" id="UP000196710"/>
    </source>
</evidence>
<dbReference type="RefSeq" id="WP_066539231.1">
    <property type="nucleotide sequence ID" value="NZ_CP065321.1"/>
</dbReference>
<dbReference type="PROSITE" id="PS51257">
    <property type="entry name" value="PROKAR_LIPOPROTEIN"/>
    <property type="match status" value="1"/>
</dbReference>
<keyword evidence="4" id="KW-1185">Reference proteome</keyword>
<dbReference type="NCBIfam" id="NF033433">
    <property type="entry name" value="NisI_immun_dup"/>
    <property type="match status" value="1"/>
</dbReference>
<organism evidence="3 5">
    <name type="scientific">Acutalibacter muris</name>
    <dbReference type="NCBI Taxonomy" id="1796620"/>
    <lineage>
        <taxon>Bacteria</taxon>
        <taxon>Bacillati</taxon>
        <taxon>Bacillota</taxon>
        <taxon>Clostridia</taxon>
        <taxon>Eubacteriales</taxon>
        <taxon>Acutalibacteraceae</taxon>
        <taxon>Acutalibacter</taxon>
    </lineage>
</organism>
<proteinExistence type="predicted"/>
<protein>
    <submittedName>
        <fullName evidence="3">NisI/SpaI family lantibiotic immunity lipoprotein</fullName>
    </submittedName>
</protein>
<keyword evidence="1" id="KW-0732">Signal</keyword>
<dbReference type="KEGG" id="amur:ADH66_14690"/>
<sequence>MIKKFRLLCVCLITLTIFFMGCNNRISDTADKNNMLNDTLPKYELNVADYNEISFDNKTYIITEKTISYSELEEEIGQVSQNITTVEGNKLRYGYVYNIDETTDIAVNINEKYYIAELAE</sequence>
<evidence type="ECO:0000256" key="1">
    <source>
        <dbReference type="SAM" id="SignalP"/>
    </source>
</evidence>
<dbReference type="AlphaFoldDB" id="A0A1Z2XTM9"/>
<gene>
    <name evidence="2" type="ORF">ADH66_14690</name>
    <name evidence="3" type="ORF">I5Q82_05075</name>
</gene>
<accession>A0A1Z2XTM9</accession>
<feature type="chain" id="PRO_5044568691" evidence="1">
    <location>
        <begin position="22"/>
        <end position="120"/>
    </location>
</feature>
<dbReference type="Proteomes" id="UP000596035">
    <property type="component" value="Chromosome"/>
</dbReference>
<evidence type="ECO:0000313" key="3">
    <source>
        <dbReference type="EMBL" id="QQR31058.1"/>
    </source>
</evidence>
<evidence type="ECO:0000313" key="5">
    <source>
        <dbReference type="Proteomes" id="UP000596035"/>
    </source>
</evidence>
<reference evidence="2" key="1">
    <citation type="journal article" date="2017" name="Genome Announc.">
        <title>High-Quality Whole-Genome Sequences of the Oligo-Mouse-Microbiota Bacterial Community.</title>
        <authorList>
            <person name="Garzetti D."/>
            <person name="Brugiroux S."/>
            <person name="Bunk B."/>
            <person name="Pukall R."/>
            <person name="McCoy K.D."/>
            <person name="Macpherson A.J."/>
            <person name="Stecher B."/>
        </authorList>
    </citation>
    <scope>NUCLEOTIDE SEQUENCE</scope>
    <source>
        <strain evidence="2">KB18</strain>
    </source>
</reference>
<reference evidence="3 5" key="3">
    <citation type="submission" date="2020-11" db="EMBL/GenBank/DDBJ databases">
        <title>Closed and high quality bacterial genomes of the OMM12 community.</title>
        <authorList>
            <person name="Marbouty M."/>
            <person name="Lamy-Besnier Q."/>
            <person name="Debarbieux L."/>
            <person name="Koszul R."/>
        </authorList>
    </citation>
    <scope>NUCLEOTIDE SEQUENCE [LARGE SCALE GENOMIC DNA]</scope>
    <source>
        <strain evidence="3 5">KB18</strain>
    </source>
</reference>
<keyword evidence="3" id="KW-0449">Lipoprotein</keyword>